<dbReference type="EMBL" id="JAOWLY010000002">
    <property type="protein sequence ID" value="MDG4983100.1"/>
    <property type="molecule type" value="Genomic_DNA"/>
</dbReference>
<comment type="caution">
    <text evidence="2">The sequence shown here is derived from an EMBL/GenBank/DDBJ whole genome shotgun (WGS) entry which is preliminary data.</text>
</comment>
<keyword evidence="1" id="KW-1133">Transmembrane helix</keyword>
<sequence>MKNFLRDLAERAIKTFAQSMVALLTAGATGILEVDWINTLSVALLATVISVFTSLASLSVGEETASLINNKKEAQLDIYKDMDHEFTEGGE</sequence>
<name>A0A9X4NFD4_9LACT</name>
<organism evidence="2 3">
    <name type="scientific">Lactococcus lactis</name>
    <dbReference type="NCBI Taxonomy" id="1358"/>
    <lineage>
        <taxon>Bacteria</taxon>
        <taxon>Bacillati</taxon>
        <taxon>Bacillota</taxon>
        <taxon>Bacilli</taxon>
        <taxon>Lactobacillales</taxon>
        <taxon>Streptococcaceae</taxon>
        <taxon>Lactococcus</taxon>
    </lineage>
</organism>
<feature type="transmembrane region" description="Helical" evidence="1">
    <location>
        <begin position="12"/>
        <end position="32"/>
    </location>
</feature>
<dbReference type="Proteomes" id="UP001152614">
    <property type="component" value="Unassembled WGS sequence"/>
</dbReference>
<evidence type="ECO:0000256" key="1">
    <source>
        <dbReference type="SAM" id="Phobius"/>
    </source>
</evidence>
<dbReference type="Pfam" id="PF16945">
    <property type="entry name" value="Phage_r1t_holin"/>
    <property type="match status" value="1"/>
</dbReference>
<gene>
    <name evidence="2" type="ORF">OGZ51_02940</name>
</gene>
<proteinExistence type="predicted"/>
<keyword evidence="1" id="KW-0812">Transmembrane</keyword>
<dbReference type="InterPro" id="IPR020109">
    <property type="entry name" value="Holin_r1t"/>
</dbReference>
<protein>
    <submittedName>
        <fullName evidence="2">Holin</fullName>
    </submittedName>
</protein>
<reference evidence="2" key="1">
    <citation type="submission" date="2022-10" db="EMBL/GenBank/DDBJ databases">
        <authorList>
            <person name="Turner M.S."/>
            <person name="Huang W."/>
        </authorList>
    </citation>
    <scope>NUCLEOTIDE SEQUENCE</scope>
    <source>
        <strain evidence="2">3</strain>
    </source>
</reference>
<reference evidence="2" key="2">
    <citation type="journal article" date="2023" name="Food Microbiol.">
        <title>Evaluation of the fermentation potential of lactic acid bacteria isolated from herbs, fruits and vegetables as starter cultures in nut-based milk alternatives.</title>
        <authorList>
            <person name="Huang W."/>
            <person name="Dong A."/>
            <person name="Pham H.T."/>
            <person name="Zhou C."/>
            <person name="Huo Z."/>
            <person name="Watjen A.P."/>
            <person name="Prakash S."/>
            <person name="Bang-Berthelsen C.H."/>
            <person name="Turner M.S."/>
        </authorList>
    </citation>
    <scope>NUCLEOTIDE SEQUENCE</scope>
    <source>
        <strain evidence="2">3</strain>
    </source>
</reference>
<dbReference type="RefSeq" id="WP_058206332.1">
    <property type="nucleotide sequence ID" value="NZ_JAOWLJ010000001.1"/>
</dbReference>
<accession>A0A9X4NFD4</accession>
<dbReference type="AlphaFoldDB" id="A0A9X4NFD4"/>
<evidence type="ECO:0000313" key="2">
    <source>
        <dbReference type="EMBL" id="MDG4983100.1"/>
    </source>
</evidence>
<evidence type="ECO:0000313" key="3">
    <source>
        <dbReference type="Proteomes" id="UP001152614"/>
    </source>
</evidence>
<keyword evidence="1" id="KW-0472">Membrane</keyword>
<feature type="transmembrane region" description="Helical" evidence="1">
    <location>
        <begin position="38"/>
        <end position="61"/>
    </location>
</feature>